<dbReference type="InterPro" id="IPR051478">
    <property type="entry name" value="Beta-lactamase-like_AB/R"/>
</dbReference>
<dbReference type="GO" id="GO:0046677">
    <property type="term" value="P:response to antibiotic"/>
    <property type="evidence" value="ECO:0007669"/>
    <property type="project" value="UniProtKB-UniRule"/>
</dbReference>
<dbReference type="Gene3D" id="3.40.710.10">
    <property type="entry name" value="DD-peptidase/beta-lactamase superfamily"/>
    <property type="match status" value="1"/>
</dbReference>
<organism evidence="8 9">
    <name type="scientific">Nocardiopsis metallicus</name>
    <dbReference type="NCBI Taxonomy" id="179819"/>
    <lineage>
        <taxon>Bacteria</taxon>
        <taxon>Bacillati</taxon>
        <taxon>Actinomycetota</taxon>
        <taxon>Actinomycetes</taxon>
        <taxon>Streptosporangiales</taxon>
        <taxon>Nocardiopsidaceae</taxon>
        <taxon>Nocardiopsis</taxon>
    </lineage>
</organism>
<dbReference type="Proteomes" id="UP000579647">
    <property type="component" value="Unassembled WGS sequence"/>
</dbReference>
<keyword evidence="2 5" id="KW-0378">Hydrolase</keyword>
<evidence type="ECO:0000256" key="3">
    <source>
        <dbReference type="ARBA" id="ARBA00023251"/>
    </source>
</evidence>
<keyword evidence="6" id="KW-0812">Transmembrane</keyword>
<sequence>MPSSTRVTNTRARVSAAVAAVAVLAAGFVLRPQPPTLSPDTTGDAGLAERARPLLEEAPRATAAVVEVDDGLIRAAYFGSDETTRYEIGSVSKSLTGLLLADAVERGEVTEDTELGSLLDLGEAPAASVTLAELSGHQSGLPSNPPGALDRIAQAVNHTRNRQPYTAQDVDALVGMVADAELSGRGEHSYSNLGAAALGQALAVAAGTDYPTLVRERILDPLDMNDSLVPATPEDVPPQAATGHANNGRPFAPVADAVWAPSGGVYSTGADMGLLALALLTGEVPGAAAMEPRWEDEAGDGVGLGWYVTDHDGTEVTWHNGITGGFYTILALDREGERAVVILSDTPAGTYSAAVDLLLEEA</sequence>
<feature type="domain" description="Beta-lactamase-related" evidence="7">
    <location>
        <begin position="51"/>
        <end position="349"/>
    </location>
</feature>
<protein>
    <recommendedName>
        <fullName evidence="5">Beta-lactamase</fullName>
        <ecNumber evidence="5">3.5.2.6</ecNumber>
    </recommendedName>
</protein>
<feature type="transmembrane region" description="Helical" evidence="6">
    <location>
        <begin position="12"/>
        <end position="30"/>
    </location>
</feature>
<dbReference type="AlphaFoldDB" id="A0A840WFY0"/>
<dbReference type="PANTHER" id="PTHR22935:SF95">
    <property type="entry name" value="BETA-LACTAMASE-LIKE 1-RELATED"/>
    <property type="match status" value="1"/>
</dbReference>
<dbReference type="PANTHER" id="PTHR22935">
    <property type="entry name" value="PENICILLIN-BINDING PROTEIN"/>
    <property type="match status" value="1"/>
</dbReference>
<dbReference type="EC" id="3.5.2.6" evidence="5"/>
<dbReference type="GO" id="GO:0017001">
    <property type="term" value="P:antibiotic catabolic process"/>
    <property type="evidence" value="ECO:0007669"/>
    <property type="project" value="InterPro"/>
</dbReference>
<comment type="similarity">
    <text evidence="4">Belongs to the beta-lactamase family.</text>
</comment>
<evidence type="ECO:0000313" key="8">
    <source>
        <dbReference type="EMBL" id="MBB5491911.1"/>
    </source>
</evidence>
<evidence type="ECO:0000313" key="9">
    <source>
        <dbReference type="Proteomes" id="UP000579647"/>
    </source>
</evidence>
<dbReference type="InterPro" id="IPR001466">
    <property type="entry name" value="Beta-lactam-related"/>
</dbReference>
<dbReference type="Pfam" id="PF00144">
    <property type="entry name" value="Beta-lactamase"/>
    <property type="match status" value="1"/>
</dbReference>
<reference evidence="8 9" key="1">
    <citation type="submission" date="2020-08" db="EMBL/GenBank/DDBJ databases">
        <title>Sequencing the genomes of 1000 actinobacteria strains.</title>
        <authorList>
            <person name="Klenk H.-P."/>
        </authorList>
    </citation>
    <scope>NUCLEOTIDE SEQUENCE [LARGE SCALE GENOMIC DNA]</scope>
    <source>
        <strain evidence="8 9">DSM 44598</strain>
    </source>
</reference>
<comment type="caution">
    <text evidence="8">The sequence shown here is derived from an EMBL/GenBank/DDBJ whole genome shotgun (WGS) entry which is preliminary data.</text>
</comment>
<evidence type="ECO:0000256" key="4">
    <source>
        <dbReference type="ARBA" id="ARBA00038473"/>
    </source>
</evidence>
<keyword evidence="3 5" id="KW-0046">Antibiotic resistance</keyword>
<evidence type="ECO:0000259" key="7">
    <source>
        <dbReference type="Pfam" id="PF00144"/>
    </source>
</evidence>
<gene>
    <name evidence="8" type="ORF">HNR07_003048</name>
</gene>
<name>A0A840WFY0_9ACTN</name>
<keyword evidence="6" id="KW-1133">Transmembrane helix</keyword>
<dbReference type="PROSITE" id="PS00336">
    <property type="entry name" value="BETA_LACTAMASE_C"/>
    <property type="match status" value="1"/>
</dbReference>
<comment type="similarity">
    <text evidence="1 5">Belongs to the class-C beta-lactamase family.</text>
</comment>
<comment type="catalytic activity">
    <reaction evidence="5">
        <text>a beta-lactam + H2O = a substituted beta-amino acid</text>
        <dbReference type="Rhea" id="RHEA:20401"/>
        <dbReference type="ChEBI" id="CHEBI:15377"/>
        <dbReference type="ChEBI" id="CHEBI:35627"/>
        <dbReference type="ChEBI" id="CHEBI:140347"/>
        <dbReference type="EC" id="3.5.2.6"/>
    </reaction>
</comment>
<evidence type="ECO:0000256" key="6">
    <source>
        <dbReference type="SAM" id="Phobius"/>
    </source>
</evidence>
<dbReference type="InterPro" id="IPR001586">
    <property type="entry name" value="Beta-lactam_class-C_AS"/>
</dbReference>
<dbReference type="GO" id="GO:0008800">
    <property type="term" value="F:beta-lactamase activity"/>
    <property type="evidence" value="ECO:0007669"/>
    <property type="project" value="UniProtKB-UniRule"/>
</dbReference>
<evidence type="ECO:0000256" key="1">
    <source>
        <dbReference type="ARBA" id="ARBA00007840"/>
    </source>
</evidence>
<dbReference type="SUPFAM" id="SSF56601">
    <property type="entry name" value="beta-lactamase/transpeptidase-like"/>
    <property type="match status" value="1"/>
</dbReference>
<dbReference type="EMBL" id="JACHDO010000001">
    <property type="protein sequence ID" value="MBB5491911.1"/>
    <property type="molecule type" value="Genomic_DNA"/>
</dbReference>
<dbReference type="GO" id="GO:0030288">
    <property type="term" value="C:outer membrane-bounded periplasmic space"/>
    <property type="evidence" value="ECO:0007669"/>
    <property type="project" value="InterPro"/>
</dbReference>
<dbReference type="InterPro" id="IPR012338">
    <property type="entry name" value="Beta-lactam/transpept-like"/>
</dbReference>
<keyword evidence="6" id="KW-0472">Membrane</keyword>
<proteinExistence type="inferred from homology"/>
<evidence type="ECO:0000256" key="5">
    <source>
        <dbReference type="RuleBase" id="RU361140"/>
    </source>
</evidence>
<evidence type="ECO:0000256" key="2">
    <source>
        <dbReference type="ARBA" id="ARBA00022801"/>
    </source>
</evidence>
<dbReference type="RefSeq" id="WP_184365508.1">
    <property type="nucleotide sequence ID" value="NZ_BAAAKM010000021.1"/>
</dbReference>
<keyword evidence="9" id="KW-1185">Reference proteome</keyword>
<accession>A0A840WFY0</accession>